<evidence type="ECO:0000259" key="8">
    <source>
        <dbReference type="Pfam" id="PF02770"/>
    </source>
</evidence>
<dbReference type="Pfam" id="PF02770">
    <property type="entry name" value="Acyl-CoA_dh_M"/>
    <property type="match status" value="1"/>
</dbReference>
<dbReference type="EMBL" id="CP014646">
    <property type="protein sequence ID" value="AMO37032.1"/>
    <property type="molecule type" value="Genomic_DNA"/>
</dbReference>
<evidence type="ECO:0000313" key="11">
    <source>
        <dbReference type="Proteomes" id="UP000036902"/>
    </source>
</evidence>
<dbReference type="RefSeq" id="WP_048705263.1">
    <property type="nucleotide sequence ID" value="NZ_CP014646.1"/>
</dbReference>
<keyword evidence="5 6" id="KW-0560">Oxidoreductase</keyword>
<dbReference type="Gene3D" id="2.40.110.10">
    <property type="entry name" value="Butyryl-CoA Dehydrogenase, subunit A, domain 2"/>
    <property type="match status" value="1"/>
</dbReference>
<dbReference type="InterPro" id="IPR009075">
    <property type="entry name" value="AcylCo_DH/oxidase_C"/>
</dbReference>
<dbReference type="Gene3D" id="1.10.540.10">
    <property type="entry name" value="Acyl-CoA dehydrogenase/oxidase, N-terminal domain"/>
    <property type="match status" value="1"/>
</dbReference>
<evidence type="ECO:0000256" key="1">
    <source>
        <dbReference type="ARBA" id="ARBA00001974"/>
    </source>
</evidence>
<dbReference type="GO" id="GO:0016627">
    <property type="term" value="F:oxidoreductase activity, acting on the CH-CH group of donors"/>
    <property type="evidence" value="ECO:0007669"/>
    <property type="project" value="InterPro"/>
</dbReference>
<feature type="domain" description="Acyl-CoA dehydrogenase/oxidase N-terminal" evidence="9">
    <location>
        <begin position="47"/>
        <end position="125"/>
    </location>
</feature>
<dbReference type="InterPro" id="IPR052161">
    <property type="entry name" value="Mycobact_Acyl-CoA_DH"/>
</dbReference>
<dbReference type="InterPro" id="IPR046373">
    <property type="entry name" value="Acyl-CoA_Oxase/DH_mid-dom_sf"/>
</dbReference>
<accession>A0A127K4Y6</accession>
<dbReference type="InterPro" id="IPR013786">
    <property type="entry name" value="AcylCoA_DH/ox_N"/>
</dbReference>
<dbReference type="SUPFAM" id="SSF47203">
    <property type="entry name" value="Acyl-CoA dehydrogenase C-terminal domain-like"/>
    <property type="match status" value="1"/>
</dbReference>
<gene>
    <name evidence="10" type="ORF">AC731_008745</name>
</gene>
<dbReference type="SUPFAM" id="SSF56645">
    <property type="entry name" value="Acyl-CoA dehydrogenase NM domain-like"/>
    <property type="match status" value="1"/>
</dbReference>
<feature type="domain" description="Acyl-CoA dehydrogenase/oxidase C-terminal" evidence="7">
    <location>
        <begin position="236"/>
        <end position="392"/>
    </location>
</feature>
<comment type="cofactor">
    <cofactor evidence="1 6">
        <name>FAD</name>
        <dbReference type="ChEBI" id="CHEBI:57692"/>
    </cofactor>
</comment>
<evidence type="ECO:0000256" key="2">
    <source>
        <dbReference type="ARBA" id="ARBA00009347"/>
    </source>
</evidence>
<evidence type="ECO:0000259" key="9">
    <source>
        <dbReference type="Pfam" id="PF02771"/>
    </source>
</evidence>
<evidence type="ECO:0000256" key="3">
    <source>
        <dbReference type="ARBA" id="ARBA00022630"/>
    </source>
</evidence>
<dbReference type="Pfam" id="PF00441">
    <property type="entry name" value="Acyl-CoA_dh_1"/>
    <property type="match status" value="1"/>
</dbReference>
<reference evidence="11" key="1">
    <citation type="submission" date="2016-03" db="EMBL/GenBank/DDBJ databases">
        <authorList>
            <person name="Ma C."/>
            <person name="Zhou S."/>
            <person name="Yang G."/>
        </authorList>
    </citation>
    <scope>NUCLEOTIDE SEQUENCE [LARGE SCALE GENOMIC DNA]</scope>
    <source>
        <strain evidence="11">SgZ-1</strain>
    </source>
</reference>
<dbReference type="FunFam" id="2.40.110.10:FF:000011">
    <property type="entry name" value="Acyl-CoA dehydrogenase FadE34"/>
    <property type="match status" value="1"/>
</dbReference>
<dbReference type="KEGG" id="thu:AC731_008745"/>
<dbReference type="PANTHER" id="PTHR43292">
    <property type="entry name" value="ACYL-COA DEHYDROGENASE"/>
    <property type="match status" value="1"/>
</dbReference>
<feature type="domain" description="Acyl-CoA oxidase/dehydrogenase middle" evidence="8">
    <location>
        <begin position="129"/>
        <end position="223"/>
    </location>
</feature>
<evidence type="ECO:0000259" key="7">
    <source>
        <dbReference type="Pfam" id="PF00441"/>
    </source>
</evidence>
<dbReference type="InterPro" id="IPR009100">
    <property type="entry name" value="AcylCoA_DH/oxidase_NM_dom_sf"/>
</dbReference>
<dbReference type="GO" id="GO:0005886">
    <property type="term" value="C:plasma membrane"/>
    <property type="evidence" value="ECO:0007669"/>
    <property type="project" value="TreeGrafter"/>
</dbReference>
<dbReference type="Pfam" id="PF02771">
    <property type="entry name" value="Acyl-CoA_dh_N"/>
    <property type="match status" value="1"/>
</dbReference>
<evidence type="ECO:0000256" key="4">
    <source>
        <dbReference type="ARBA" id="ARBA00022827"/>
    </source>
</evidence>
<dbReference type="InterPro" id="IPR006091">
    <property type="entry name" value="Acyl-CoA_Oxase/DH_mid-dom"/>
</dbReference>
<dbReference type="GO" id="GO:0050660">
    <property type="term" value="F:flavin adenine dinucleotide binding"/>
    <property type="evidence" value="ECO:0007669"/>
    <property type="project" value="InterPro"/>
</dbReference>
<proteinExistence type="inferred from homology"/>
<dbReference type="InterPro" id="IPR036250">
    <property type="entry name" value="AcylCo_DH-like_C"/>
</dbReference>
<keyword evidence="3 6" id="KW-0285">Flavoprotein</keyword>
<keyword evidence="11" id="KW-1185">Reference proteome</keyword>
<evidence type="ECO:0000313" key="10">
    <source>
        <dbReference type="EMBL" id="AMO37032.1"/>
    </source>
</evidence>
<dbReference type="InterPro" id="IPR037069">
    <property type="entry name" value="AcylCoA_DH/ox_N_sf"/>
</dbReference>
<dbReference type="PANTHER" id="PTHR43292:SF3">
    <property type="entry name" value="ACYL-COA DEHYDROGENASE FADE29"/>
    <property type="match status" value="1"/>
</dbReference>
<organism evidence="10 11">
    <name type="scientific">Thauera humireducens</name>
    <dbReference type="NCBI Taxonomy" id="1134435"/>
    <lineage>
        <taxon>Bacteria</taxon>
        <taxon>Pseudomonadati</taxon>
        <taxon>Pseudomonadota</taxon>
        <taxon>Betaproteobacteria</taxon>
        <taxon>Rhodocyclales</taxon>
        <taxon>Zoogloeaceae</taxon>
        <taxon>Thauera</taxon>
    </lineage>
</organism>
<comment type="similarity">
    <text evidence="2 6">Belongs to the acyl-CoA dehydrogenase family.</text>
</comment>
<sequence>MSTLEDFRRETRAWLEANCPASMRTGMPDGELVWGGRTVEFKTEDQRLWFERMRDKGWFCPDWPAEYGGGGLTPEQNAVLESELRRLRCRPPQINLGIWMLGPVILEFGSEEQKRELLPPMARGEIRWCQGFSEPNAGSDLASLKTSAVDAGDHFVVNGTKIWTSYGDKSDWMYMLVRTNPDVPKQQGISLLVVDMSSPGIEARPIDLISGKSSFCQVFFDNVKVPKRQLIGPLNGGWTLAKALLQHERRAMSKFGEFSLPTHFDLLSIAGTYLPAQAASSPADVALRQRAYAMAMDEMAYSLTAQRMGEEARARRNVSGLMSIMKLVHSEQEKDKFEVLVDVLGHRALGWEGDAFEPQELALTKAWLGSFAQTIAGGSSEVQLNVIAKRVLELPEGNSGKQGK</sequence>
<dbReference type="Proteomes" id="UP000036902">
    <property type="component" value="Chromosome"/>
</dbReference>
<dbReference type="AlphaFoldDB" id="A0A127K4Y6"/>
<keyword evidence="4 6" id="KW-0274">FAD</keyword>
<dbReference type="Gene3D" id="1.20.140.10">
    <property type="entry name" value="Butyryl-CoA Dehydrogenase, subunit A, domain 3"/>
    <property type="match status" value="1"/>
</dbReference>
<evidence type="ECO:0000256" key="5">
    <source>
        <dbReference type="ARBA" id="ARBA00023002"/>
    </source>
</evidence>
<name>A0A127K4Y6_9RHOO</name>
<protein>
    <submittedName>
        <fullName evidence="10">Acyl-CoA dehydrogenase</fullName>
    </submittedName>
</protein>
<evidence type="ECO:0000256" key="6">
    <source>
        <dbReference type="RuleBase" id="RU362125"/>
    </source>
</evidence>
<dbReference type="STRING" id="1134435.AC731_008745"/>